<comment type="caution">
    <text evidence="2">The sequence shown here is derived from an EMBL/GenBank/DDBJ whole genome shotgun (WGS) entry which is preliminary data.</text>
</comment>
<proteinExistence type="predicted"/>
<keyword evidence="3" id="KW-1185">Reference proteome</keyword>
<feature type="region of interest" description="Disordered" evidence="1">
    <location>
        <begin position="1"/>
        <end position="40"/>
    </location>
</feature>
<evidence type="ECO:0000313" key="2">
    <source>
        <dbReference type="EMBL" id="KAK8047475.1"/>
    </source>
</evidence>
<evidence type="ECO:0000256" key="1">
    <source>
        <dbReference type="SAM" id="MobiDB-lite"/>
    </source>
</evidence>
<dbReference type="Proteomes" id="UP001446871">
    <property type="component" value="Unassembled WGS sequence"/>
</dbReference>
<name>A0ABR1TLE6_9PEZI</name>
<evidence type="ECO:0000313" key="3">
    <source>
        <dbReference type="Proteomes" id="UP001446871"/>
    </source>
</evidence>
<reference evidence="2 3" key="1">
    <citation type="submission" date="2023-01" db="EMBL/GenBank/DDBJ databases">
        <title>Analysis of 21 Apiospora genomes using comparative genomics revels a genus with tremendous synthesis potential of carbohydrate active enzymes and secondary metabolites.</title>
        <authorList>
            <person name="Sorensen T."/>
        </authorList>
    </citation>
    <scope>NUCLEOTIDE SEQUENCE [LARGE SCALE GENOMIC DNA]</scope>
    <source>
        <strain evidence="2 3">CBS 83171</strain>
    </source>
</reference>
<gene>
    <name evidence="2" type="ORF">PG996_015539</name>
</gene>
<feature type="compositionally biased region" description="Basic and acidic residues" evidence="1">
    <location>
        <begin position="12"/>
        <end position="24"/>
    </location>
</feature>
<protein>
    <submittedName>
        <fullName evidence="2">Uncharacterized protein</fullName>
    </submittedName>
</protein>
<accession>A0ABR1TLE6</accession>
<organism evidence="2 3">
    <name type="scientific">Apiospora saccharicola</name>
    <dbReference type="NCBI Taxonomy" id="335842"/>
    <lineage>
        <taxon>Eukaryota</taxon>
        <taxon>Fungi</taxon>
        <taxon>Dikarya</taxon>
        <taxon>Ascomycota</taxon>
        <taxon>Pezizomycotina</taxon>
        <taxon>Sordariomycetes</taxon>
        <taxon>Xylariomycetidae</taxon>
        <taxon>Amphisphaeriales</taxon>
        <taxon>Apiosporaceae</taxon>
        <taxon>Apiospora</taxon>
    </lineage>
</organism>
<dbReference type="EMBL" id="JAQQWM010000009">
    <property type="protein sequence ID" value="KAK8047475.1"/>
    <property type="molecule type" value="Genomic_DNA"/>
</dbReference>
<sequence>MAGHKRPGPDPGPHDWYRDRDNLKVPRLRNNEQNPPDPGKDIILLLLDRYRRGRGFPEDYDPTDDVWLYRNYPRDMTDLVKDCAPRNNALMRNLATGGPE</sequence>